<dbReference type="InterPro" id="IPR035069">
    <property type="entry name" value="TTHA1013/TTHA0281-like"/>
</dbReference>
<name>A0AAP2RCR4_9EURY</name>
<dbReference type="Gene3D" id="3.30.160.250">
    <property type="match status" value="1"/>
</dbReference>
<dbReference type="SUPFAM" id="SSF143100">
    <property type="entry name" value="TTHA1013/TTHA0281-like"/>
    <property type="match status" value="1"/>
</dbReference>
<dbReference type="RefSeq" id="WP_230740283.1">
    <property type="nucleotide sequence ID" value="NZ_PGCK01000002.1"/>
</dbReference>
<gene>
    <name evidence="1" type="ORF">CUJ83_02495</name>
</gene>
<evidence type="ECO:0000313" key="1">
    <source>
        <dbReference type="EMBL" id="MCD1293867.1"/>
    </source>
</evidence>
<keyword evidence="2" id="KW-1185">Reference proteome</keyword>
<comment type="caution">
    <text evidence="1">The sequence shown here is derived from an EMBL/GenBank/DDBJ whole genome shotgun (WGS) entry which is preliminary data.</text>
</comment>
<evidence type="ECO:0008006" key="3">
    <source>
        <dbReference type="Google" id="ProtNLM"/>
    </source>
</evidence>
<proteinExistence type="predicted"/>
<evidence type="ECO:0000313" key="2">
    <source>
        <dbReference type="Proteomes" id="UP001320159"/>
    </source>
</evidence>
<protein>
    <recommendedName>
        <fullName evidence="3">Type II toxin-antitoxin system HicB family antitoxin</fullName>
    </recommendedName>
</protein>
<organism evidence="1 2">
    <name type="scientific">Methanooceanicella nereidis</name>
    <dbReference type="NCBI Taxonomy" id="2052831"/>
    <lineage>
        <taxon>Archaea</taxon>
        <taxon>Methanobacteriati</taxon>
        <taxon>Methanobacteriota</taxon>
        <taxon>Stenosarchaea group</taxon>
        <taxon>Methanomicrobia</taxon>
        <taxon>Methanocellales</taxon>
        <taxon>Methanocellaceae</taxon>
        <taxon>Methanooceanicella</taxon>
    </lineage>
</organism>
<dbReference type="EMBL" id="PGCK01000002">
    <property type="protein sequence ID" value="MCD1293867.1"/>
    <property type="molecule type" value="Genomic_DNA"/>
</dbReference>
<reference evidence="1 2" key="1">
    <citation type="submission" date="2017-11" db="EMBL/GenBank/DDBJ databases">
        <title>Isolation and Characterization of Family Methanocellaceae Species from Potential Methane Hydrate Area Offshore Southwestern Taiwan.</title>
        <authorList>
            <person name="Zhang W.-L."/>
            <person name="Chen W.-C."/>
            <person name="Lai M.-C."/>
            <person name="Chen S.-C."/>
        </authorList>
    </citation>
    <scope>NUCLEOTIDE SEQUENCE [LARGE SCALE GENOMIC DNA]</scope>
    <source>
        <strain evidence="1 2">CWC-04</strain>
    </source>
</reference>
<dbReference type="Proteomes" id="UP001320159">
    <property type="component" value="Unassembled WGS sequence"/>
</dbReference>
<dbReference type="AlphaFoldDB" id="A0AAP2RCR4"/>
<accession>A0AAP2RCR4</accession>
<sequence>MSKRFSATFKVEVDKDGYFCAADLEQGILTDGKDRDELLKNIDEAVECHFDVPSMEVDIRIIGL</sequence>